<evidence type="ECO:0000313" key="11">
    <source>
        <dbReference type="Proteomes" id="UP001500416"/>
    </source>
</evidence>
<proteinExistence type="predicted"/>
<dbReference type="EC" id="6.3.4.5" evidence="2"/>
<sequence length="246" mass="26420">MAERVVVVGRETFETFAVALAAAEVFVVAVDELLVDAADEFADSFCVPALLANAAEAPGSALADPLVAKHVVAAAREHGATTVAHSGGERLDTCLRALAPDLRVIVLDHAPATARTVWSGSAVPHEDDPQELVVTFDRGVPVALDGETVTAMQALREVNLRSGGHGAATLITAHRELEEITLERDLVRFKRRVERRWGELVHDGLWYSPLKDALDTFIEHTQGDVSGEIRLVLHGGRATTKAYAQP</sequence>
<keyword evidence="3" id="KW-0055">Arginine biosynthesis</keyword>
<organism evidence="10 11">
    <name type="scientific">Saccharothrix mutabilis subsp. mutabilis</name>
    <dbReference type="NCBI Taxonomy" id="66855"/>
    <lineage>
        <taxon>Bacteria</taxon>
        <taxon>Bacillati</taxon>
        <taxon>Actinomycetota</taxon>
        <taxon>Actinomycetes</taxon>
        <taxon>Pseudonocardiales</taxon>
        <taxon>Pseudonocardiaceae</taxon>
        <taxon>Saccharothrix</taxon>
    </lineage>
</organism>
<keyword evidence="11" id="KW-1185">Reference proteome</keyword>
<dbReference type="PANTHER" id="PTHR11587:SF2">
    <property type="entry name" value="ARGININOSUCCINATE SYNTHASE"/>
    <property type="match status" value="1"/>
</dbReference>
<dbReference type="Pfam" id="PF20979">
    <property type="entry name" value="Arginosuc_syn_C"/>
    <property type="match status" value="1"/>
</dbReference>
<keyword evidence="6" id="KW-0547">Nucleotide-binding</keyword>
<dbReference type="InterPro" id="IPR048268">
    <property type="entry name" value="Arginosuc_syn_C"/>
</dbReference>
<evidence type="ECO:0000256" key="5">
    <source>
        <dbReference type="ARBA" id="ARBA00022605"/>
    </source>
</evidence>
<keyword evidence="5" id="KW-0028">Amino-acid biosynthesis</keyword>
<evidence type="ECO:0000259" key="8">
    <source>
        <dbReference type="Pfam" id="PF00764"/>
    </source>
</evidence>
<evidence type="ECO:0000259" key="9">
    <source>
        <dbReference type="Pfam" id="PF20979"/>
    </source>
</evidence>
<evidence type="ECO:0000256" key="7">
    <source>
        <dbReference type="ARBA" id="ARBA00022840"/>
    </source>
</evidence>
<keyword evidence="4" id="KW-0436">Ligase</keyword>
<feature type="domain" description="Arginosuccinate synthase C-terminal" evidence="9">
    <location>
        <begin position="166"/>
        <end position="240"/>
    </location>
</feature>
<dbReference type="PANTHER" id="PTHR11587">
    <property type="entry name" value="ARGININOSUCCINATE SYNTHASE"/>
    <property type="match status" value="1"/>
</dbReference>
<dbReference type="SUPFAM" id="SSF69864">
    <property type="entry name" value="Argininosuccinate synthetase, C-terminal domain"/>
    <property type="match status" value="1"/>
</dbReference>
<dbReference type="Pfam" id="PF00764">
    <property type="entry name" value="Arginosuc_synth"/>
    <property type="match status" value="1"/>
</dbReference>
<dbReference type="EMBL" id="BAAABU010000005">
    <property type="protein sequence ID" value="GAA0228259.1"/>
    <property type="molecule type" value="Genomic_DNA"/>
</dbReference>
<keyword evidence="7" id="KW-0067">ATP-binding</keyword>
<reference evidence="11" key="1">
    <citation type="journal article" date="2019" name="Int. J. Syst. Evol. Microbiol.">
        <title>The Global Catalogue of Microorganisms (GCM) 10K type strain sequencing project: providing services to taxonomists for standard genome sequencing and annotation.</title>
        <authorList>
            <consortium name="The Broad Institute Genomics Platform"/>
            <consortium name="The Broad Institute Genome Sequencing Center for Infectious Disease"/>
            <person name="Wu L."/>
            <person name="Ma J."/>
        </authorList>
    </citation>
    <scope>NUCLEOTIDE SEQUENCE [LARGE SCALE GENOMIC DNA]</scope>
    <source>
        <strain evidence="11">JCM 3380</strain>
    </source>
</reference>
<dbReference type="InterPro" id="IPR048267">
    <property type="entry name" value="Arginosuc_syn_N"/>
</dbReference>
<evidence type="ECO:0000256" key="3">
    <source>
        <dbReference type="ARBA" id="ARBA00022571"/>
    </source>
</evidence>
<protein>
    <recommendedName>
        <fullName evidence="2">argininosuccinate synthase</fullName>
        <ecNumber evidence="2">6.3.4.5</ecNumber>
    </recommendedName>
</protein>
<gene>
    <name evidence="10" type="ORF">GCM10010492_28290</name>
</gene>
<evidence type="ECO:0000256" key="6">
    <source>
        <dbReference type="ARBA" id="ARBA00022741"/>
    </source>
</evidence>
<dbReference type="Gene3D" id="3.90.1260.10">
    <property type="entry name" value="Argininosuccinate synthetase, chain A, domain 2"/>
    <property type="match status" value="2"/>
</dbReference>
<evidence type="ECO:0000256" key="2">
    <source>
        <dbReference type="ARBA" id="ARBA00012286"/>
    </source>
</evidence>
<feature type="domain" description="Arginosuccinate synthase-like N-terminal" evidence="8">
    <location>
        <begin position="27"/>
        <end position="106"/>
    </location>
</feature>
<evidence type="ECO:0000256" key="1">
    <source>
        <dbReference type="ARBA" id="ARBA00004967"/>
    </source>
</evidence>
<dbReference type="InterPro" id="IPR024074">
    <property type="entry name" value="AS_cat/multimer_dom_body"/>
</dbReference>
<evidence type="ECO:0000256" key="4">
    <source>
        <dbReference type="ARBA" id="ARBA00022598"/>
    </source>
</evidence>
<name>A0ABP3DBL7_9PSEU</name>
<dbReference type="Gene3D" id="3.40.50.620">
    <property type="entry name" value="HUPs"/>
    <property type="match status" value="1"/>
</dbReference>
<dbReference type="InterPro" id="IPR014729">
    <property type="entry name" value="Rossmann-like_a/b/a_fold"/>
</dbReference>
<evidence type="ECO:0000313" key="10">
    <source>
        <dbReference type="EMBL" id="GAA0228259.1"/>
    </source>
</evidence>
<dbReference type="Proteomes" id="UP001500416">
    <property type="component" value="Unassembled WGS sequence"/>
</dbReference>
<dbReference type="InterPro" id="IPR001518">
    <property type="entry name" value="Arginosuc_synth"/>
</dbReference>
<accession>A0ABP3DBL7</accession>
<comment type="pathway">
    <text evidence="1">Amino-acid biosynthesis; L-arginine biosynthesis; L-arginine from L-ornithine and carbamoyl phosphate: step 2/3.</text>
</comment>
<comment type="caution">
    <text evidence="10">The sequence shown here is derived from an EMBL/GenBank/DDBJ whole genome shotgun (WGS) entry which is preliminary data.</text>
</comment>